<feature type="compositionally biased region" description="Polar residues" evidence="1">
    <location>
        <begin position="42"/>
        <end position="51"/>
    </location>
</feature>
<evidence type="ECO:0000256" key="1">
    <source>
        <dbReference type="SAM" id="MobiDB-lite"/>
    </source>
</evidence>
<dbReference type="RefSeq" id="WP_014187615.1">
    <property type="nucleotide sequence ID" value="NC_016584.1"/>
</dbReference>
<feature type="region of interest" description="Disordered" evidence="1">
    <location>
        <begin position="25"/>
        <end position="52"/>
    </location>
</feature>
<dbReference type="PROSITE" id="PS51257">
    <property type="entry name" value="PROKAR_LIPOPROTEIN"/>
    <property type="match status" value="1"/>
</dbReference>
<evidence type="ECO:0008006" key="4">
    <source>
        <dbReference type="Google" id="ProtNLM"/>
    </source>
</evidence>
<sequence length="225" mass="24977">MRKLNSYLLIVLLLVLFTIGCRKSSQPAQSSPSPSSQNNQSETSLETSPADSENLGAKLSTVYADMMRNNKYIMKYKMTSKFEGQSMEIEATVAVAGDNSAITSIANGMKTTIISKDDKTYMIDHSQKTILEMPQGHAEEDAQNNEIETDGLTYMNSGVEDGLTFEKYSTTDGFLKYYFDGKKLVKIAFESQGQTMVMNIIEISNTVPDIMFELPANYEKTSLVS</sequence>
<dbReference type="AlphaFoldDB" id="G7WEK0"/>
<dbReference type="EMBL" id="CP003108">
    <property type="protein sequence ID" value="AET70813.1"/>
    <property type="molecule type" value="Genomic_DNA"/>
</dbReference>
<organism evidence="2 3">
    <name type="scientific">Desulfosporosinus orientis (strain ATCC 19365 / DSM 765 / NCIMB 8382 / VKM B-1628 / Singapore I)</name>
    <name type="common">Desulfotomaculum orientis</name>
    <dbReference type="NCBI Taxonomy" id="768706"/>
    <lineage>
        <taxon>Bacteria</taxon>
        <taxon>Bacillati</taxon>
        <taxon>Bacillota</taxon>
        <taxon>Clostridia</taxon>
        <taxon>Eubacteriales</taxon>
        <taxon>Desulfitobacteriaceae</taxon>
        <taxon>Desulfosporosinus</taxon>
    </lineage>
</organism>
<proteinExistence type="predicted"/>
<dbReference type="STRING" id="768706.Desor_5438"/>
<protein>
    <recommendedName>
        <fullName evidence="4">Outer membrane lipoprotein-sorting protein</fullName>
    </recommendedName>
</protein>
<dbReference type="KEGG" id="dor:Desor_5438"/>
<keyword evidence="3" id="KW-1185">Reference proteome</keyword>
<accession>G7WEK0</accession>
<name>G7WEK0_DESOD</name>
<dbReference type="eggNOG" id="ENOG5033544">
    <property type="taxonomic scope" value="Bacteria"/>
</dbReference>
<dbReference type="HOGENOM" id="CLU_1228305_0_0_9"/>
<evidence type="ECO:0000313" key="2">
    <source>
        <dbReference type="EMBL" id="AET70813.1"/>
    </source>
</evidence>
<feature type="compositionally biased region" description="Low complexity" evidence="1">
    <location>
        <begin position="25"/>
        <end position="41"/>
    </location>
</feature>
<dbReference type="PATRIC" id="fig|768706.3.peg.5541"/>
<dbReference type="OrthoDB" id="1809443at2"/>
<reference evidence="3" key="1">
    <citation type="submission" date="2011-11" db="EMBL/GenBank/DDBJ databases">
        <title>Complete sequence of Desulfosporosinus orientis DSM 765.</title>
        <authorList>
            <person name="Lucas S."/>
            <person name="Han J."/>
            <person name="Lapidus A."/>
            <person name="Cheng J.-F."/>
            <person name="Goodwin L."/>
            <person name="Pitluck S."/>
            <person name="Peters L."/>
            <person name="Ovchinnikova G."/>
            <person name="Teshima H."/>
            <person name="Detter J.C."/>
            <person name="Han C."/>
            <person name="Tapia R."/>
            <person name="Land M."/>
            <person name="Hauser L."/>
            <person name="Kyrpides N."/>
            <person name="Ivanova N."/>
            <person name="Pagani I."/>
            <person name="Pester M."/>
            <person name="Spring S."/>
            <person name="Ollivier B."/>
            <person name="Rattei T."/>
            <person name="Klenk H.-P."/>
            <person name="Wagner M."/>
            <person name="Loy A."/>
            <person name="Woyke T."/>
        </authorList>
    </citation>
    <scope>NUCLEOTIDE SEQUENCE [LARGE SCALE GENOMIC DNA]</scope>
    <source>
        <strain evidence="3">ATCC 19365 / DSM 765 / NCIMB 8382 / VKM B-1628</strain>
    </source>
</reference>
<evidence type="ECO:0000313" key="3">
    <source>
        <dbReference type="Proteomes" id="UP000006346"/>
    </source>
</evidence>
<reference evidence="2 3" key="2">
    <citation type="journal article" date="2012" name="J. Bacteriol.">
        <title>Complete genome sequences of Desulfosporosinus orientis DSM765T, Desulfosporosinus youngiae DSM17734T, Desulfosporosinus meridiei DSM13257T, and Desulfosporosinus acidiphilus DSM22704T.</title>
        <authorList>
            <person name="Pester M."/>
            <person name="Brambilla E."/>
            <person name="Alazard D."/>
            <person name="Rattei T."/>
            <person name="Weinmaier T."/>
            <person name="Han J."/>
            <person name="Lucas S."/>
            <person name="Lapidus A."/>
            <person name="Cheng J.F."/>
            <person name="Goodwin L."/>
            <person name="Pitluck S."/>
            <person name="Peters L."/>
            <person name="Ovchinnikova G."/>
            <person name="Teshima H."/>
            <person name="Detter J.C."/>
            <person name="Han C.S."/>
            <person name="Tapia R."/>
            <person name="Land M.L."/>
            <person name="Hauser L."/>
            <person name="Kyrpides N.C."/>
            <person name="Ivanova N.N."/>
            <person name="Pagani I."/>
            <person name="Huntmann M."/>
            <person name="Wei C.L."/>
            <person name="Davenport K.W."/>
            <person name="Daligault H."/>
            <person name="Chain P.S."/>
            <person name="Chen A."/>
            <person name="Mavromatis K."/>
            <person name="Markowitz V."/>
            <person name="Szeto E."/>
            <person name="Mikhailova N."/>
            <person name="Pati A."/>
            <person name="Wagner M."/>
            <person name="Woyke T."/>
            <person name="Ollivier B."/>
            <person name="Klenk H.P."/>
            <person name="Spring S."/>
            <person name="Loy A."/>
        </authorList>
    </citation>
    <scope>NUCLEOTIDE SEQUENCE [LARGE SCALE GENOMIC DNA]</scope>
    <source>
        <strain evidence="3">ATCC 19365 / DSM 765 / NCIMB 8382 / VKM B-1628</strain>
    </source>
</reference>
<gene>
    <name evidence="2" type="ordered locus">Desor_5438</name>
</gene>
<dbReference type="Proteomes" id="UP000006346">
    <property type="component" value="Chromosome"/>
</dbReference>